<dbReference type="GO" id="GO:0030246">
    <property type="term" value="F:carbohydrate binding"/>
    <property type="evidence" value="ECO:0007669"/>
    <property type="project" value="InterPro"/>
</dbReference>
<comment type="caution">
    <text evidence="13">The sequence shown here is derived from an EMBL/GenBank/DDBJ whole genome shotgun (WGS) entry which is preliminary data.</text>
</comment>
<feature type="signal peptide" evidence="11">
    <location>
        <begin position="1"/>
        <end position="20"/>
    </location>
</feature>
<dbReference type="AlphaFoldDB" id="A0A2S6HAT2"/>
<evidence type="ECO:0000313" key="13">
    <source>
        <dbReference type="EMBL" id="PPK74521.1"/>
    </source>
</evidence>
<evidence type="ECO:0000256" key="4">
    <source>
        <dbReference type="ARBA" id="ARBA00022723"/>
    </source>
</evidence>
<feature type="domain" description="Periplasmic binding protein" evidence="12">
    <location>
        <begin position="59"/>
        <end position="333"/>
    </location>
</feature>
<gene>
    <name evidence="13" type="ORF">BXY41_1247</name>
</gene>
<dbReference type="PROSITE" id="PS00018">
    <property type="entry name" value="EF_HAND_1"/>
    <property type="match status" value="1"/>
</dbReference>
<dbReference type="InterPro" id="IPR050555">
    <property type="entry name" value="Bact_Solute-Bind_Prot2"/>
</dbReference>
<proteinExistence type="predicted"/>
<keyword evidence="3" id="KW-0762">Sugar transport</keyword>
<feature type="chain" id="PRO_5038860747" description="D-galactose/methyl-galactoside binding periplasmic protein MglB" evidence="11">
    <location>
        <begin position="21"/>
        <end position="371"/>
    </location>
</feature>
<keyword evidence="4" id="KW-0479">Metal-binding</keyword>
<dbReference type="Pfam" id="PF13407">
    <property type="entry name" value="Peripla_BP_4"/>
    <property type="match status" value="1"/>
</dbReference>
<dbReference type="EMBL" id="PTJA01000024">
    <property type="protein sequence ID" value="PPK74521.1"/>
    <property type="molecule type" value="Genomic_DNA"/>
</dbReference>
<evidence type="ECO:0000256" key="1">
    <source>
        <dbReference type="ARBA" id="ARBA00004196"/>
    </source>
</evidence>
<dbReference type="CDD" id="cd01539">
    <property type="entry name" value="PBP1_GGBP"/>
    <property type="match status" value="1"/>
</dbReference>
<evidence type="ECO:0000256" key="2">
    <source>
        <dbReference type="ARBA" id="ARBA00022448"/>
    </source>
</evidence>
<dbReference type="PANTHER" id="PTHR30036">
    <property type="entry name" value="D-XYLOSE-BINDING PERIPLASMIC PROTEIN"/>
    <property type="match status" value="1"/>
</dbReference>
<dbReference type="InterPro" id="IPR025997">
    <property type="entry name" value="SBP_2_dom"/>
</dbReference>
<comment type="subcellular location">
    <subcellularLocation>
        <location evidence="1">Cell envelope</location>
    </subcellularLocation>
</comment>
<dbReference type="PROSITE" id="PS51257">
    <property type="entry name" value="PROKAR_LIPOPROTEIN"/>
    <property type="match status" value="1"/>
</dbReference>
<evidence type="ECO:0000313" key="14">
    <source>
        <dbReference type="Proteomes" id="UP000237749"/>
    </source>
</evidence>
<dbReference type="InterPro" id="IPR018247">
    <property type="entry name" value="EF_Hand_1_Ca_BS"/>
</dbReference>
<evidence type="ECO:0000259" key="12">
    <source>
        <dbReference type="Pfam" id="PF13407"/>
    </source>
</evidence>
<sequence>MKRKMSGVFMAAILAVSMVAGCSTSSSPGTGDAGTAGTTAGKAENSSKGELPILGAGIYSSSDNFNSYIGKAIKNACNGVFTTNIEDGQNDQSTQNNQVDTMLAKGAKVIAVSVVDVTAAPTLIEKCKAAGNVPIIFFNKEITDQSVIASYDKAYQVTSTGGDYGASIEGQMIVDYWKANPKMDKNGDGKLQLVDLMGDPGHTAAQPRADFAKKTITDAGIPIELLEEDTGMWDTAKAKDKMDAWISKYGDQIEAVICGNDAMALGALQSIQTAGFNTKGMESEKYIPIIGIDALPEMLNKIESGEVIGSVLQDAKTQGKTIVGMAGNLAGGKDVMTGIDLKMEAGAQAVRVPYQAITKENLDVAKSTYAE</sequence>
<evidence type="ECO:0000256" key="3">
    <source>
        <dbReference type="ARBA" id="ARBA00022597"/>
    </source>
</evidence>
<organism evidence="13 14">
    <name type="scientific">Lacrimispora xylanisolvens</name>
    <dbReference type="NCBI Taxonomy" id="384636"/>
    <lineage>
        <taxon>Bacteria</taxon>
        <taxon>Bacillati</taxon>
        <taxon>Bacillota</taxon>
        <taxon>Clostridia</taxon>
        <taxon>Lachnospirales</taxon>
        <taxon>Lachnospiraceae</taxon>
        <taxon>Lacrimispora</taxon>
    </lineage>
</organism>
<name>A0A2S6HAT2_9FIRM</name>
<feature type="compositionally biased region" description="Low complexity" evidence="10">
    <location>
        <begin position="26"/>
        <end position="43"/>
    </location>
</feature>
<evidence type="ECO:0000256" key="8">
    <source>
        <dbReference type="ARBA" id="ARBA00034323"/>
    </source>
</evidence>
<evidence type="ECO:0000256" key="11">
    <source>
        <dbReference type="SAM" id="SignalP"/>
    </source>
</evidence>
<keyword evidence="14" id="KW-1185">Reference proteome</keyword>
<keyword evidence="2" id="KW-0813">Transport</keyword>
<comment type="subunit">
    <text evidence="8">The ABC transporter complex is composed of one ATP-binding protein (MglA), two transmembrane proteins (MglC) and a solute-binding protein (MglB).</text>
</comment>
<dbReference type="SUPFAM" id="SSF53822">
    <property type="entry name" value="Periplasmic binding protein-like I"/>
    <property type="match status" value="1"/>
</dbReference>
<evidence type="ECO:0000256" key="6">
    <source>
        <dbReference type="ARBA" id="ARBA00022764"/>
    </source>
</evidence>
<keyword evidence="7" id="KW-0106">Calcium</keyword>
<protein>
    <recommendedName>
        <fullName evidence="9">D-galactose/methyl-galactoside binding periplasmic protein MglB</fullName>
    </recommendedName>
</protein>
<evidence type="ECO:0000256" key="10">
    <source>
        <dbReference type="SAM" id="MobiDB-lite"/>
    </source>
</evidence>
<dbReference type="GO" id="GO:0030288">
    <property type="term" value="C:outer membrane-bounded periplasmic space"/>
    <property type="evidence" value="ECO:0007669"/>
    <property type="project" value="TreeGrafter"/>
</dbReference>
<accession>A0A2S6HAT2</accession>
<dbReference type="InterPro" id="IPR028082">
    <property type="entry name" value="Peripla_BP_I"/>
</dbReference>
<dbReference type="GO" id="GO:0046872">
    <property type="term" value="F:metal ion binding"/>
    <property type="evidence" value="ECO:0007669"/>
    <property type="project" value="UniProtKB-KW"/>
</dbReference>
<feature type="region of interest" description="Disordered" evidence="10">
    <location>
        <begin position="26"/>
        <end position="45"/>
    </location>
</feature>
<dbReference type="PANTHER" id="PTHR30036:SF2">
    <property type="entry name" value="D-GALACTOSE_METHYL-GALACTOSIDE BINDING PERIPLASMIC PROTEIN MGLB"/>
    <property type="match status" value="1"/>
</dbReference>
<dbReference type="RefSeq" id="WP_170072611.1">
    <property type="nucleotide sequence ID" value="NZ_PTJA01000024.1"/>
</dbReference>
<dbReference type="Gene3D" id="3.40.50.2300">
    <property type="match status" value="2"/>
</dbReference>
<keyword evidence="5 11" id="KW-0732">Signal</keyword>
<evidence type="ECO:0000256" key="9">
    <source>
        <dbReference type="ARBA" id="ARBA00034344"/>
    </source>
</evidence>
<dbReference type="Proteomes" id="UP000237749">
    <property type="component" value="Unassembled WGS sequence"/>
</dbReference>
<dbReference type="InterPro" id="IPR044085">
    <property type="entry name" value="MglB-like_PBP1"/>
</dbReference>
<keyword evidence="6" id="KW-0574">Periplasm</keyword>
<evidence type="ECO:0000256" key="5">
    <source>
        <dbReference type="ARBA" id="ARBA00022729"/>
    </source>
</evidence>
<reference evidence="13 14" key="1">
    <citation type="submission" date="2018-02" db="EMBL/GenBank/DDBJ databases">
        <title>Genomic Encyclopedia of Archaeal and Bacterial Type Strains, Phase II (KMG-II): from individual species to whole genera.</title>
        <authorList>
            <person name="Goeker M."/>
        </authorList>
    </citation>
    <scope>NUCLEOTIDE SEQUENCE [LARGE SCALE GENOMIC DNA]</scope>
    <source>
        <strain evidence="13 14">DSM 3808</strain>
    </source>
</reference>
<evidence type="ECO:0000256" key="7">
    <source>
        <dbReference type="ARBA" id="ARBA00022837"/>
    </source>
</evidence>